<dbReference type="Pfam" id="PF25409">
    <property type="entry name" value="PH_33"/>
    <property type="match status" value="1"/>
</dbReference>
<dbReference type="AlphaFoldDB" id="A0A9W4XE34"/>
<dbReference type="Proteomes" id="UP001152885">
    <property type="component" value="Unassembled WGS sequence"/>
</dbReference>
<reference evidence="3" key="1">
    <citation type="submission" date="2022-12" db="EMBL/GenBank/DDBJ databases">
        <authorList>
            <person name="Brejova B."/>
        </authorList>
    </citation>
    <scope>NUCLEOTIDE SEQUENCE</scope>
</reference>
<comment type="caution">
    <text evidence="3">The sequence shown here is derived from an EMBL/GenBank/DDBJ whole genome shotgun (WGS) entry which is preliminary data.</text>
</comment>
<name>A0A9W4XE34_9ASCO</name>
<evidence type="ECO:0000256" key="1">
    <source>
        <dbReference type="SAM" id="MobiDB-lite"/>
    </source>
</evidence>
<proteinExistence type="predicted"/>
<feature type="region of interest" description="Disordered" evidence="1">
    <location>
        <begin position="526"/>
        <end position="552"/>
    </location>
</feature>
<feature type="compositionally biased region" description="Basic and acidic residues" evidence="1">
    <location>
        <begin position="534"/>
        <end position="543"/>
    </location>
</feature>
<protein>
    <recommendedName>
        <fullName evidence="2">PH-like domain-containing protein</fullName>
    </recommendedName>
</protein>
<evidence type="ECO:0000313" key="3">
    <source>
        <dbReference type="EMBL" id="CAI5758956.1"/>
    </source>
</evidence>
<dbReference type="InterPro" id="IPR058189">
    <property type="entry name" value="PH-like_ascomyc"/>
</dbReference>
<keyword evidence="4" id="KW-1185">Reference proteome</keyword>
<accession>A0A9W4XE34</accession>
<gene>
    <name evidence="3" type="ORF">CANVERA_P3465</name>
</gene>
<dbReference type="OrthoDB" id="4083297at2759"/>
<evidence type="ECO:0000259" key="2">
    <source>
        <dbReference type="Pfam" id="PF25409"/>
    </source>
</evidence>
<evidence type="ECO:0000313" key="4">
    <source>
        <dbReference type="Proteomes" id="UP001152885"/>
    </source>
</evidence>
<organism evidence="3 4">
    <name type="scientific">Candida verbasci</name>
    <dbReference type="NCBI Taxonomy" id="1227364"/>
    <lineage>
        <taxon>Eukaryota</taxon>
        <taxon>Fungi</taxon>
        <taxon>Dikarya</taxon>
        <taxon>Ascomycota</taxon>
        <taxon>Saccharomycotina</taxon>
        <taxon>Pichiomycetes</taxon>
        <taxon>Debaryomycetaceae</taxon>
        <taxon>Candida/Lodderomyces clade</taxon>
        <taxon>Candida</taxon>
    </lineage>
</organism>
<feature type="domain" description="PH-like" evidence="2">
    <location>
        <begin position="168"/>
        <end position="303"/>
    </location>
</feature>
<sequence>MTVGVDINPKKLLQQFYESSIIENENLIELLGIVKPLKSKNSDSQSFTSIVRGLYTKNTKLLSIINSSLKEIDGNEIQVFKNFINDFLLWLDSNGLILFEKYSHQLNLQSDINEKLINPINNINNIISFINSCSQFIRNPFIVEKLKTNEDELQSIINEFRLNSDSKKLNNIHFTNIKSFGNLNKESVSSYFTIEQIKERTSNSNLYMDDKPIELVLLDLIGIGKYNALAILSIDLHDNTEVSRTLIYPPFRINELSMSHTSSTIELKAINFAESNHEENLLIEFQDGLLLESWVSKLSTICPLARNNSPISSDKFLLSCPNQNMSGLGINVITDSDHKKFMSSEETLILSKKQEQFKELISPPSSPIKRSNSSIHSQYDKSLPLIKKSLGEDSDDDDDKLFHIINRRKLSEDDVKNNERPISIRAEIEELTPDSININNDPINIQELPYNKNIFANSMPNLTNKSSFYELSTGSAVDINNFGSNYKPSFTLLDNDSTTTLSAPHKSKPRRKSIFSIFKKSNKSTDTLNVVPESESKKEERPQLSRFSSSLPGPFALPSPTSTTFFKKEDTPIDIELNIPQDLKGCINQDSTEDFYISESSPKSLKISKWKQNQGNYEMLSISEKLFIKIALNREMAKCWFIVFEEEVINDEEIDKPVLLLNLNSQTEIRQSALDLQINTTDAINNKKTLIMIRCSNGNLSNEILTNLQDSINELPTSLKSSKLLTSDNTIASSMMGYSKSSTFTSLSSIDFNSRNDEELHNSCILNNPNSTIKNEIQQTIRLQTNLDGQIHNPSSWKILSMFNLQVNKIIDHLTLKSFYQFKMTNDEDEYNWLIPEETRFNTLEKIGKAGLLIKCNESEIYMIECKGKKDFKKLYDIFM</sequence>
<dbReference type="EMBL" id="CANTUO010000003">
    <property type="protein sequence ID" value="CAI5758956.1"/>
    <property type="molecule type" value="Genomic_DNA"/>
</dbReference>